<sequence length="111" mass="12291">MMGRGSGLSHLYCGPPPKVVHSTAITRFTVHFPARLLFLFAFLSCTATLQIDIDRWLQNLATAGRSRHIRTIDTRSNYFTANPFQVAAKRTVAPSRIAAQLNTTHSPPPTN</sequence>
<keyword evidence="2" id="KW-1185">Reference proteome</keyword>
<evidence type="ECO:0000313" key="1">
    <source>
        <dbReference type="EMBL" id="KAK3380560.1"/>
    </source>
</evidence>
<gene>
    <name evidence="1" type="ORF">B0T24DRAFT_615730</name>
</gene>
<evidence type="ECO:0000313" key="2">
    <source>
        <dbReference type="Proteomes" id="UP001287356"/>
    </source>
</evidence>
<comment type="caution">
    <text evidence="1">The sequence shown here is derived from an EMBL/GenBank/DDBJ whole genome shotgun (WGS) entry which is preliminary data.</text>
</comment>
<proteinExistence type="predicted"/>
<reference evidence="1" key="2">
    <citation type="submission" date="2023-06" db="EMBL/GenBank/DDBJ databases">
        <authorList>
            <consortium name="Lawrence Berkeley National Laboratory"/>
            <person name="Haridas S."/>
            <person name="Hensen N."/>
            <person name="Bonometti L."/>
            <person name="Westerberg I."/>
            <person name="Brannstrom I.O."/>
            <person name="Guillou S."/>
            <person name="Cros-Aarteil S."/>
            <person name="Calhoun S."/>
            <person name="Kuo A."/>
            <person name="Mondo S."/>
            <person name="Pangilinan J."/>
            <person name="Riley R."/>
            <person name="Labutti K."/>
            <person name="Andreopoulos B."/>
            <person name="Lipzen A."/>
            <person name="Chen C."/>
            <person name="Yanf M."/>
            <person name="Daum C."/>
            <person name="Ng V."/>
            <person name="Clum A."/>
            <person name="Steindorff A."/>
            <person name="Ohm R."/>
            <person name="Martin F."/>
            <person name="Silar P."/>
            <person name="Natvig D."/>
            <person name="Lalanne C."/>
            <person name="Gautier V."/>
            <person name="Ament-Velasquez S.L."/>
            <person name="Kruys A."/>
            <person name="Hutchinson M.I."/>
            <person name="Powell A.J."/>
            <person name="Barry K."/>
            <person name="Miller A.N."/>
            <person name="Grigoriev I.V."/>
            <person name="Debuchy R."/>
            <person name="Gladieux P."/>
            <person name="Thoren M.H."/>
            <person name="Johannesson H."/>
        </authorList>
    </citation>
    <scope>NUCLEOTIDE SEQUENCE</scope>
    <source>
        <strain evidence="1">CBS 958.72</strain>
    </source>
</reference>
<organism evidence="1 2">
    <name type="scientific">Lasiosphaeria ovina</name>
    <dbReference type="NCBI Taxonomy" id="92902"/>
    <lineage>
        <taxon>Eukaryota</taxon>
        <taxon>Fungi</taxon>
        <taxon>Dikarya</taxon>
        <taxon>Ascomycota</taxon>
        <taxon>Pezizomycotina</taxon>
        <taxon>Sordariomycetes</taxon>
        <taxon>Sordariomycetidae</taxon>
        <taxon>Sordariales</taxon>
        <taxon>Lasiosphaeriaceae</taxon>
        <taxon>Lasiosphaeria</taxon>
    </lineage>
</organism>
<protein>
    <submittedName>
        <fullName evidence="1">Uncharacterized protein</fullName>
    </submittedName>
</protein>
<reference evidence="1" key="1">
    <citation type="journal article" date="2023" name="Mol. Phylogenet. Evol.">
        <title>Genome-scale phylogeny and comparative genomics of the fungal order Sordariales.</title>
        <authorList>
            <person name="Hensen N."/>
            <person name="Bonometti L."/>
            <person name="Westerberg I."/>
            <person name="Brannstrom I.O."/>
            <person name="Guillou S."/>
            <person name="Cros-Aarteil S."/>
            <person name="Calhoun S."/>
            <person name="Haridas S."/>
            <person name="Kuo A."/>
            <person name="Mondo S."/>
            <person name="Pangilinan J."/>
            <person name="Riley R."/>
            <person name="LaButti K."/>
            <person name="Andreopoulos B."/>
            <person name="Lipzen A."/>
            <person name="Chen C."/>
            <person name="Yan M."/>
            <person name="Daum C."/>
            <person name="Ng V."/>
            <person name="Clum A."/>
            <person name="Steindorff A."/>
            <person name="Ohm R.A."/>
            <person name="Martin F."/>
            <person name="Silar P."/>
            <person name="Natvig D.O."/>
            <person name="Lalanne C."/>
            <person name="Gautier V."/>
            <person name="Ament-Velasquez S.L."/>
            <person name="Kruys A."/>
            <person name="Hutchinson M.I."/>
            <person name="Powell A.J."/>
            <person name="Barry K."/>
            <person name="Miller A.N."/>
            <person name="Grigoriev I.V."/>
            <person name="Debuchy R."/>
            <person name="Gladieux P."/>
            <person name="Hiltunen Thoren M."/>
            <person name="Johannesson H."/>
        </authorList>
    </citation>
    <scope>NUCLEOTIDE SEQUENCE</scope>
    <source>
        <strain evidence="1">CBS 958.72</strain>
    </source>
</reference>
<dbReference type="EMBL" id="JAULSN010000002">
    <property type="protein sequence ID" value="KAK3380560.1"/>
    <property type="molecule type" value="Genomic_DNA"/>
</dbReference>
<name>A0AAE0TV23_9PEZI</name>
<dbReference type="Proteomes" id="UP001287356">
    <property type="component" value="Unassembled WGS sequence"/>
</dbReference>
<accession>A0AAE0TV23</accession>
<dbReference type="AlphaFoldDB" id="A0AAE0TV23"/>